<proteinExistence type="predicted"/>
<keyword evidence="3" id="KW-1185">Reference proteome</keyword>
<evidence type="ECO:0000313" key="3">
    <source>
        <dbReference type="Proteomes" id="UP001241056"/>
    </source>
</evidence>
<protein>
    <submittedName>
        <fullName evidence="2">Uncharacterized protein</fullName>
    </submittedName>
</protein>
<feature type="compositionally biased region" description="Polar residues" evidence="1">
    <location>
        <begin position="50"/>
        <end position="66"/>
    </location>
</feature>
<evidence type="ECO:0000313" key="2">
    <source>
        <dbReference type="EMBL" id="MDM7857430.1"/>
    </source>
</evidence>
<dbReference type="EMBL" id="JAUCDY010000003">
    <property type="protein sequence ID" value="MDM7857430.1"/>
    <property type="molecule type" value="Genomic_DNA"/>
</dbReference>
<organism evidence="2 3">
    <name type="scientific">Thiopseudomonas acetoxidans</name>
    <dbReference type="NCBI Taxonomy" id="3041622"/>
    <lineage>
        <taxon>Bacteria</taxon>
        <taxon>Pseudomonadati</taxon>
        <taxon>Pseudomonadota</taxon>
        <taxon>Gammaproteobacteria</taxon>
        <taxon>Pseudomonadales</taxon>
        <taxon>Pseudomonadaceae</taxon>
        <taxon>Thiopseudomonas</taxon>
    </lineage>
</organism>
<feature type="region of interest" description="Disordered" evidence="1">
    <location>
        <begin position="47"/>
        <end position="66"/>
    </location>
</feature>
<comment type="caution">
    <text evidence="2">The sequence shown here is derived from an EMBL/GenBank/DDBJ whole genome shotgun (WGS) entry which is preliminary data.</text>
</comment>
<dbReference type="Proteomes" id="UP001241056">
    <property type="component" value="Unassembled WGS sequence"/>
</dbReference>
<evidence type="ECO:0000256" key="1">
    <source>
        <dbReference type="SAM" id="MobiDB-lite"/>
    </source>
</evidence>
<dbReference type="RefSeq" id="WP_289410084.1">
    <property type="nucleotide sequence ID" value="NZ_JAUCDY010000003.1"/>
</dbReference>
<gene>
    <name evidence="2" type="ORF">QEZ41_03955</name>
</gene>
<name>A0ABT7SMN3_9GAMM</name>
<sequence length="66" mass="7390">MRIDAEKAPTKGQFLIYQAEESELASKATVKKYFTVHCEGSPEVKLPKLFQQTDTSKQSGGRLNDD</sequence>
<accession>A0ABT7SMN3</accession>
<reference evidence="2 3" key="1">
    <citation type="submission" date="2023-06" db="EMBL/GenBank/DDBJ databases">
        <title>Thiopseudomonas sp. CY1220 draft genome sequence.</title>
        <authorList>
            <person name="Zhao G."/>
            <person name="An M."/>
        </authorList>
    </citation>
    <scope>NUCLEOTIDE SEQUENCE [LARGE SCALE GENOMIC DNA]</scope>
    <source>
        <strain evidence="2 3">CY1220</strain>
    </source>
</reference>